<dbReference type="EMBL" id="VYKL01000028">
    <property type="protein sequence ID" value="KAA9021053.1"/>
    <property type="molecule type" value="Genomic_DNA"/>
</dbReference>
<feature type="compositionally biased region" description="Polar residues" evidence="1">
    <location>
        <begin position="78"/>
        <end position="91"/>
    </location>
</feature>
<evidence type="ECO:0000313" key="2">
    <source>
        <dbReference type="EMBL" id="KAA9021053.1"/>
    </source>
</evidence>
<proteinExistence type="predicted"/>
<keyword evidence="3" id="KW-1185">Reference proteome</keyword>
<accession>A0A5J5HMM9</accession>
<dbReference type="InterPro" id="IPR036634">
    <property type="entry name" value="PRD_sf"/>
</dbReference>
<name>A0A5J5HMM9_9BACI</name>
<dbReference type="GO" id="GO:0006355">
    <property type="term" value="P:regulation of DNA-templated transcription"/>
    <property type="evidence" value="ECO:0007669"/>
    <property type="project" value="InterPro"/>
</dbReference>
<dbReference type="SUPFAM" id="SSF63520">
    <property type="entry name" value="PTS-regulatory domain, PRD"/>
    <property type="match status" value="1"/>
</dbReference>
<dbReference type="Proteomes" id="UP000326671">
    <property type="component" value="Unassembled WGS sequence"/>
</dbReference>
<gene>
    <name evidence="2" type="ORF">F4V44_18080</name>
</gene>
<protein>
    <submittedName>
        <fullName evidence="2">Uncharacterized protein</fullName>
    </submittedName>
</protein>
<sequence length="101" mass="11481">MNHSTVPFISIISTFSNTGMYNKEIKEDLLQLVSAIEEYIKIKLTSSKLVCKSFIRHLTRLLERIYNHQLIQAESKDGATSQYGIPQASKTLTDDIPKHIS</sequence>
<feature type="region of interest" description="Disordered" evidence="1">
    <location>
        <begin position="76"/>
        <end position="101"/>
    </location>
</feature>
<dbReference type="AlphaFoldDB" id="A0A5J5HMM9"/>
<reference evidence="2 3" key="1">
    <citation type="submission" date="2019-09" db="EMBL/GenBank/DDBJ databases">
        <title>Whole genome sequences of isolates from the Mars Exploration Rovers.</title>
        <authorList>
            <person name="Seuylemezian A."/>
            <person name="Vaishampayan P."/>
        </authorList>
    </citation>
    <scope>NUCLEOTIDE SEQUENCE [LARGE SCALE GENOMIC DNA]</scope>
    <source>
        <strain evidence="2 3">MER_TA_151</strain>
    </source>
</reference>
<organism evidence="2 3">
    <name type="scientific">Niallia endozanthoxylica</name>
    <dbReference type="NCBI Taxonomy" id="2036016"/>
    <lineage>
        <taxon>Bacteria</taxon>
        <taxon>Bacillati</taxon>
        <taxon>Bacillota</taxon>
        <taxon>Bacilli</taxon>
        <taxon>Bacillales</taxon>
        <taxon>Bacillaceae</taxon>
        <taxon>Niallia</taxon>
    </lineage>
</organism>
<evidence type="ECO:0000313" key="3">
    <source>
        <dbReference type="Proteomes" id="UP000326671"/>
    </source>
</evidence>
<comment type="caution">
    <text evidence="2">The sequence shown here is derived from an EMBL/GenBank/DDBJ whole genome shotgun (WGS) entry which is preliminary data.</text>
</comment>
<dbReference type="RefSeq" id="WP_150441427.1">
    <property type="nucleotide sequence ID" value="NZ_VYKL01000028.1"/>
</dbReference>
<feature type="compositionally biased region" description="Basic and acidic residues" evidence="1">
    <location>
        <begin position="92"/>
        <end position="101"/>
    </location>
</feature>
<evidence type="ECO:0000256" key="1">
    <source>
        <dbReference type="SAM" id="MobiDB-lite"/>
    </source>
</evidence>